<accession>A0ACC1I9B6</accession>
<dbReference type="Proteomes" id="UP001150581">
    <property type="component" value="Unassembled WGS sequence"/>
</dbReference>
<dbReference type="EMBL" id="JANBPG010001774">
    <property type="protein sequence ID" value="KAJ1888351.1"/>
    <property type="molecule type" value="Genomic_DNA"/>
</dbReference>
<comment type="caution">
    <text evidence="1">The sequence shown here is derived from an EMBL/GenBank/DDBJ whole genome shotgun (WGS) entry which is preliminary data.</text>
</comment>
<keyword evidence="2" id="KW-1185">Reference proteome</keyword>
<sequence>MVNTGPMSPDDKFELPSKAEAAILYLSIGITLASIFPLAYAIWFRNFPPMKAQH</sequence>
<gene>
    <name evidence="1" type="ORF">LPJ66_008623</name>
</gene>
<name>A0ACC1I9B6_9FUNG</name>
<protein>
    <submittedName>
        <fullName evidence="1">Uncharacterized protein</fullName>
    </submittedName>
</protein>
<reference evidence="1" key="1">
    <citation type="submission" date="2022-07" db="EMBL/GenBank/DDBJ databases">
        <title>Phylogenomic reconstructions and comparative analyses of Kickxellomycotina fungi.</title>
        <authorList>
            <person name="Reynolds N.K."/>
            <person name="Stajich J.E."/>
            <person name="Barry K."/>
            <person name="Grigoriev I.V."/>
            <person name="Crous P."/>
            <person name="Smith M.E."/>
        </authorList>
    </citation>
    <scope>NUCLEOTIDE SEQUENCE</scope>
    <source>
        <strain evidence="1">Benny 63K</strain>
    </source>
</reference>
<proteinExistence type="predicted"/>
<evidence type="ECO:0000313" key="2">
    <source>
        <dbReference type="Proteomes" id="UP001150581"/>
    </source>
</evidence>
<feature type="non-terminal residue" evidence="1">
    <location>
        <position position="54"/>
    </location>
</feature>
<evidence type="ECO:0000313" key="1">
    <source>
        <dbReference type="EMBL" id="KAJ1888351.1"/>
    </source>
</evidence>
<organism evidence="1 2">
    <name type="scientific">Kickxella alabastrina</name>
    <dbReference type="NCBI Taxonomy" id="61397"/>
    <lineage>
        <taxon>Eukaryota</taxon>
        <taxon>Fungi</taxon>
        <taxon>Fungi incertae sedis</taxon>
        <taxon>Zoopagomycota</taxon>
        <taxon>Kickxellomycotina</taxon>
        <taxon>Kickxellomycetes</taxon>
        <taxon>Kickxellales</taxon>
        <taxon>Kickxellaceae</taxon>
        <taxon>Kickxella</taxon>
    </lineage>
</organism>